<gene>
    <name evidence="4" type="ORF">ACFSQ0_10910</name>
</gene>
<name>A0ABW5SHC0_9FLAO</name>
<dbReference type="EMBL" id="JBHULZ010000041">
    <property type="protein sequence ID" value="MFD2698504.1"/>
    <property type="molecule type" value="Genomic_DNA"/>
</dbReference>
<dbReference type="PANTHER" id="PTHR22916">
    <property type="entry name" value="GLYCOSYLTRANSFERASE"/>
    <property type="match status" value="1"/>
</dbReference>
<keyword evidence="2" id="KW-0808">Transferase</keyword>
<reference evidence="5" key="1">
    <citation type="journal article" date="2019" name="Int. J. Syst. Evol. Microbiol.">
        <title>The Global Catalogue of Microorganisms (GCM) 10K type strain sequencing project: providing services to taxonomists for standard genome sequencing and annotation.</title>
        <authorList>
            <consortium name="The Broad Institute Genomics Platform"/>
            <consortium name="The Broad Institute Genome Sequencing Center for Infectious Disease"/>
            <person name="Wu L."/>
            <person name="Ma J."/>
        </authorList>
    </citation>
    <scope>NUCLEOTIDE SEQUENCE [LARGE SCALE GENOMIC DNA]</scope>
    <source>
        <strain evidence="5">KCTC 42255</strain>
    </source>
</reference>
<sequence>MNKLVSVIIPCYNVSEYLRKCVNSILKQSYSEIEIILVNDGSTDTTGEICETLVNRDKRIKVYHKTNGGVSSARNLGLKMANGELIAFIDGDDYIKKDFLYQLTSCYRENSWPIGGMQQVRSAIASKNPLFQKLLEVYKSKEIRNTDFLDLLAHDAFSSPCARLYNLNTISKNDIKFDERITYQEDLVFNIEYAKHIQYVQLVDYFGYNYVAHVDSSSNRFHKPFLHVGNVHKELLKYVRETADLKTVREFTLQTVLKMFANTLHKDSNQSRLEKINTIRKIVNSDYYTDCYDHIVNLKINTILKSLMRMQSSRLIYLYYKLLHS</sequence>
<evidence type="ECO:0000313" key="5">
    <source>
        <dbReference type="Proteomes" id="UP001597357"/>
    </source>
</evidence>
<dbReference type="CDD" id="cd00761">
    <property type="entry name" value="Glyco_tranf_GTA_type"/>
    <property type="match status" value="1"/>
</dbReference>
<evidence type="ECO:0000259" key="3">
    <source>
        <dbReference type="Pfam" id="PF00535"/>
    </source>
</evidence>
<organism evidence="4 5">
    <name type="scientific">Mesonia sediminis</name>
    <dbReference type="NCBI Taxonomy" id="1703946"/>
    <lineage>
        <taxon>Bacteria</taxon>
        <taxon>Pseudomonadati</taxon>
        <taxon>Bacteroidota</taxon>
        <taxon>Flavobacteriia</taxon>
        <taxon>Flavobacteriales</taxon>
        <taxon>Flavobacteriaceae</taxon>
        <taxon>Mesonia</taxon>
    </lineage>
</organism>
<dbReference type="InterPro" id="IPR001173">
    <property type="entry name" value="Glyco_trans_2-like"/>
</dbReference>
<dbReference type="Proteomes" id="UP001597357">
    <property type="component" value="Unassembled WGS sequence"/>
</dbReference>
<evidence type="ECO:0000313" key="4">
    <source>
        <dbReference type="EMBL" id="MFD2698504.1"/>
    </source>
</evidence>
<evidence type="ECO:0000256" key="1">
    <source>
        <dbReference type="ARBA" id="ARBA00022676"/>
    </source>
</evidence>
<dbReference type="SUPFAM" id="SSF53448">
    <property type="entry name" value="Nucleotide-diphospho-sugar transferases"/>
    <property type="match status" value="1"/>
</dbReference>
<accession>A0ABW5SHC0</accession>
<dbReference type="Pfam" id="PF00535">
    <property type="entry name" value="Glycos_transf_2"/>
    <property type="match status" value="1"/>
</dbReference>
<comment type="caution">
    <text evidence="4">The sequence shown here is derived from an EMBL/GenBank/DDBJ whole genome shotgun (WGS) entry which is preliminary data.</text>
</comment>
<dbReference type="InterPro" id="IPR029044">
    <property type="entry name" value="Nucleotide-diphossugar_trans"/>
</dbReference>
<keyword evidence="1" id="KW-0328">Glycosyltransferase</keyword>
<feature type="domain" description="Glycosyltransferase 2-like" evidence="3">
    <location>
        <begin position="6"/>
        <end position="104"/>
    </location>
</feature>
<keyword evidence="5" id="KW-1185">Reference proteome</keyword>
<dbReference type="Gene3D" id="3.90.550.10">
    <property type="entry name" value="Spore Coat Polysaccharide Biosynthesis Protein SpsA, Chain A"/>
    <property type="match status" value="1"/>
</dbReference>
<dbReference type="PANTHER" id="PTHR22916:SF51">
    <property type="entry name" value="GLYCOSYLTRANSFERASE EPSH-RELATED"/>
    <property type="match status" value="1"/>
</dbReference>
<proteinExistence type="predicted"/>
<protein>
    <submittedName>
        <fullName evidence="4">Glycosyltransferase family 2 protein</fullName>
    </submittedName>
</protein>
<evidence type="ECO:0000256" key="2">
    <source>
        <dbReference type="ARBA" id="ARBA00022679"/>
    </source>
</evidence>
<dbReference type="RefSeq" id="WP_379048171.1">
    <property type="nucleotide sequence ID" value="NZ_JBHULZ010000041.1"/>
</dbReference>